<organism evidence="2 3">
    <name type="scientific">Marinobacter nanhaiticus D15-8W</name>
    <dbReference type="NCBI Taxonomy" id="626887"/>
    <lineage>
        <taxon>Bacteria</taxon>
        <taxon>Pseudomonadati</taxon>
        <taxon>Pseudomonadota</taxon>
        <taxon>Gammaproteobacteria</taxon>
        <taxon>Pseudomonadales</taxon>
        <taxon>Marinobacteraceae</taxon>
        <taxon>Marinobacter</taxon>
    </lineage>
</organism>
<dbReference type="eggNOG" id="COG1305">
    <property type="taxonomic scope" value="Bacteria"/>
</dbReference>
<dbReference type="STRING" id="626887.J057_00489"/>
<dbReference type="EMBL" id="APLQ01000004">
    <property type="protein sequence ID" value="ENO17186.1"/>
    <property type="molecule type" value="Genomic_DNA"/>
</dbReference>
<reference evidence="2 3" key="1">
    <citation type="journal article" date="2013" name="Genome Announc.">
        <title>Genome Sequence of the Polycyclic Aromatic Hydrocarbon-Degrading Bacterium Strain Marinobacter nanhaiticus D15-8WT.</title>
        <authorList>
            <person name="Cui Z."/>
            <person name="Gao W."/>
            <person name="Li Q."/>
            <person name="Xu G."/>
            <person name="Zheng L."/>
        </authorList>
    </citation>
    <scope>NUCLEOTIDE SEQUENCE [LARGE SCALE GENOMIC DNA]</scope>
    <source>
        <strain evidence="2 3">D15-8W</strain>
    </source>
</reference>
<dbReference type="HOGENOM" id="CLU_008973_0_0_6"/>
<dbReference type="Gene3D" id="3.10.620.30">
    <property type="match status" value="1"/>
</dbReference>
<dbReference type="Pfam" id="PF01841">
    <property type="entry name" value="Transglut_core"/>
    <property type="match status" value="1"/>
</dbReference>
<dbReference type="Pfam" id="PF08379">
    <property type="entry name" value="Bact_transglu_N"/>
    <property type="match status" value="1"/>
</dbReference>
<evidence type="ECO:0000313" key="2">
    <source>
        <dbReference type="EMBL" id="ENO17186.1"/>
    </source>
</evidence>
<dbReference type="InterPro" id="IPR013589">
    <property type="entry name" value="Bac_transglu_N"/>
</dbReference>
<dbReference type="SMART" id="SM00460">
    <property type="entry name" value="TGc"/>
    <property type="match status" value="1"/>
</dbReference>
<dbReference type="InterPro" id="IPR038765">
    <property type="entry name" value="Papain-like_cys_pep_sf"/>
</dbReference>
<dbReference type="PANTHER" id="PTHR33490">
    <property type="entry name" value="BLR5614 PROTEIN-RELATED"/>
    <property type="match status" value="1"/>
</dbReference>
<proteinExistence type="predicted"/>
<name>N6X084_9GAMM</name>
<evidence type="ECO:0000313" key="3">
    <source>
        <dbReference type="Proteomes" id="UP000013165"/>
    </source>
</evidence>
<dbReference type="OrthoDB" id="5438043at2"/>
<evidence type="ECO:0000259" key="1">
    <source>
        <dbReference type="SMART" id="SM00460"/>
    </source>
</evidence>
<dbReference type="RefSeq" id="WP_004578749.1">
    <property type="nucleotide sequence ID" value="NZ_AP028878.1"/>
</dbReference>
<sequence>MKYRITHITRYKYEQDIANSYNRGCLLPRGLLYQKIESSRLSVTPNPSSLYNHPDFFGNLYTFFHVNTVHRKMSVKVTSQVDVMPRGLSDAPARSMPWEEALKTLDQSRDRLGLQARMLRVGTRMAPTDEVMADFARGIFEPGLPLLEGARRLTHRIFSEFTYDPGFTTLATPVHTVLKERRGVCQDFAHVAISALRSLGIPACYVSGYLETIPPPGRERLVGADASHAWFSVYDPSLGWVDFDPTNDLMPDERHITIAFGRDYADVVPLKGLMSGGGAHDLKVEVDVMPLDHLAAKITSS</sequence>
<dbReference type="SUPFAM" id="SSF54001">
    <property type="entry name" value="Cysteine proteinases"/>
    <property type="match status" value="1"/>
</dbReference>
<dbReference type="AlphaFoldDB" id="N6X084"/>
<gene>
    <name evidence="2" type="ORF">J057_00489</name>
</gene>
<dbReference type="Proteomes" id="UP000013165">
    <property type="component" value="Unassembled WGS sequence"/>
</dbReference>
<protein>
    <submittedName>
        <fullName evidence="2">Transglutaminase family protein</fullName>
    </submittedName>
</protein>
<comment type="caution">
    <text evidence="2">The sequence shown here is derived from an EMBL/GenBank/DDBJ whole genome shotgun (WGS) entry which is preliminary data.</text>
</comment>
<dbReference type="PATRIC" id="fig|626887.3.peg.91"/>
<dbReference type="PANTHER" id="PTHR33490:SF7">
    <property type="entry name" value="BLR2979 PROTEIN"/>
    <property type="match status" value="1"/>
</dbReference>
<dbReference type="InterPro" id="IPR002931">
    <property type="entry name" value="Transglutaminase-like"/>
</dbReference>
<feature type="domain" description="Transglutaminase-like" evidence="1">
    <location>
        <begin position="177"/>
        <end position="247"/>
    </location>
</feature>
<accession>N6X084</accession>
<keyword evidence="3" id="KW-1185">Reference proteome</keyword>